<sequence>MQLVSVSNLLNSRKLLTYTGQNEASVQSSLQRGSFSVGRKSFSRYVLGAFFASGQSHWRDSPFSSRSLSASEQSASSTTVISAISSGTASSGSATSAVFFTTSTFFSLASSSASTGFWSSSSESSTITSSSSAGSCPLPLTDDSCKPFSSPSFSVAPSCSSAPSSPCAAASASLASSLSPTPPPPPPPPLLIDEADSSKHSTSSDVSIAMRCSAVRFRFIDPGYSRKFTSSLRLPLFTPSEKIHAF</sequence>
<accession>A0A8D8BGB4</accession>
<evidence type="ECO:0000256" key="1">
    <source>
        <dbReference type="SAM" id="MobiDB-lite"/>
    </source>
</evidence>
<reference evidence="2" key="1">
    <citation type="submission" date="2021-05" db="EMBL/GenBank/DDBJ databases">
        <authorList>
            <person name="Alioto T."/>
            <person name="Alioto T."/>
            <person name="Gomez Garrido J."/>
        </authorList>
    </citation>
    <scope>NUCLEOTIDE SEQUENCE</scope>
</reference>
<protein>
    <submittedName>
        <fullName evidence="2">(northern house mosquito) hypothetical protein</fullName>
    </submittedName>
</protein>
<proteinExistence type="predicted"/>
<dbReference type="AlphaFoldDB" id="A0A8D8BGB4"/>
<dbReference type="EMBL" id="HBUE01073658">
    <property type="protein sequence ID" value="CAG6473823.1"/>
    <property type="molecule type" value="Transcribed_RNA"/>
</dbReference>
<evidence type="ECO:0000313" key="2">
    <source>
        <dbReference type="EMBL" id="CAG6473823.1"/>
    </source>
</evidence>
<feature type="compositionally biased region" description="Pro residues" evidence="1">
    <location>
        <begin position="180"/>
        <end position="190"/>
    </location>
</feature>
<organism evidence="2">
    <name type="scientific">Culex pipiens</name>
    <name type="common">House mosquito</name>
    <dbReference type="NCBI Taxonomy" id="7175"/>
    <lineage>
        <taxon>Eukaryota</taxon>
        <taxon>Metazoa</taxon>
        <taxon>Ecdysozoa</taxon>
        <taxon>Arthropoda</taxon>
        <taxon>Hexapoda</taxon>
        <taxon>Insecta</taxon>
        <taxon>Pterygota</taxon>
        <taxon>Neoptera</taxon>
        <taxon>Endopterygota</taxon>
        <taxon>Diptera</taxon>
        <taxon>Nematocera</taxon>
        <taxon>Culicoidea</taxon>
        <taxon>Culicidae</taxon>
        <taxon>Culicinae</taxon>
        <taxon>Culicini</taxon>
        <taxon>Culex</taxon>
        <taxon>Culex</taxon>
    </lineage>
</organism>
<feature type="region of interest" description="Disordered" evidence="1">
    <location>
        <begin position="175"/>
        <end position="198"/>
    </location>
</feature>
<name>A0A8D8BGB4_CULPI</name>